<feature type="compositionally biased region" description="Acidic residues" evidence="1">
    <location>
        <begin position="73"/>
        <end position="91"/>
    </location>
</feature>
<dbReference type="Proteomes" id="UP000258707">
    <property type="component" value="Chromosome"/>
</dbReference>
<reference evidence="4" key="2">
    <citation type="submission" date="2018-02" db="EMBL/GenBank/DDBJ databases">
        <title>Phenotypic and genomic properties of facultatively anaerobic sulfur-reducing natronoarchaea from hypersaline soda lakes.</title>
        <authorList>
            <person name="Sorokin D.Y."/>
            <person name="Kublanov I.V."/>
            <person name="Roman P."/>
            <person name="Sinninghe Damste J.S."/>
            <person name="Golyshin P.N."/>
            <person name="Rojo D."/>
            <person name="Ciordia S."/>
            <person name="Mena M.D.C."/>
            <person name="Ferrer M."/>
            <person name="Messina E."/>
            <person name="Smedile F."/>
            <person name="La Spada G."/>
            <person name="La Cono V."/>
            <person name="Yakimov M.M."/>
        </authorList>
    </citation>
    <scope>NUCLEOTIDE SEQUENCE [LARGE SCALE GENOMIC DNA]</scope>
    <source>
        <strain evidence="4">AArc-Mg</strain>
    </source>
</reference>
<proteinExistence type="predicted"/>
<evidence type="ECO:0000313" key="2">
    <source>
        <dbReference type="EMBL" id="AXR79138.1"/>
    </source>
</evidence>
<organism evidence="3 4">
    <name type="scientific">Natrarchaeobaculum sulfurireducens</name>
    <dbReference type="NCBI Taxonomy" id="2044521"/>
    <lineage>
        <taxon>Archaea</taxon>
        <taxon>Methanobacteriati</taxon>
        <taxon>Methanobacteriota</taxon>
        <taxon>Stenosarchaea group</taxon>
        <taxon>Halobacteria</taxon>
        <taxon>Halobacteriales</taxon>
        <taxon>Natrialbaceae</taxon>
        <taxon>Natrarchaeobaculum</taxon>
    </lineage>
</organism>
<dbReference type="OrthoDB" id="295069at2157"/>
<sequence>MPVERLLSGFLRRDPAQKPDATVLHECRHCGSKFDEPVARCPVCETTEIATYEFPTANATAREPDADGREDAEVPDDAESQEDDGVSSDDD</sequence>
<dbReference type="Proteomes" id="UP000258613">
    <property type="component" value="Chromosome"/>
</dbReference>
<gene>
    <name evidence="2" type="ORF">AArc1_2826</name>
    <name evidence="3" type="ORF">AArcMg_0916</name>
</gene>
<name>A0A346PN42_9EURY</name>
<evidence type="ECO:0000313" key="3">
    <source>
        <dbReference type="EMBL" id="AXR80937.1"/>
    </source>
</evidence>
<accession>A0A346PHZ3</accession>
<evidence type="ECO:0000313" key="5">
    <source>
        <dbReference type="Proteomes" id="UP000258707"/>
    </source>
</evidence>
<dbReference type="KEGG" id="nag:AArcMg_0916"/>
<dbReference type="AlphaFoldDB" id="A0A346PN42"/>
<dbReference type="EMBL" id="CP027033">
    <property type="protein sequence ID" value="AXR80937.1"/>
    <property type="molecule type" value="Genomic_DNA"/>
</dbReference>
<protein>
    <submittedName>
        <fullName evidence="2">C2C2 Zn finger</fullName>
    </submittedName>
</protein>
<reference evidence="5" key="1">
    <citation type="submission" date="2017-10" db="EMBL/GenBank/DDBJ databases">
        <title>Phenotypic and genomic properties of facultatively anaerobic sulfur-reducing natronoarchaea from hypersaline soda lakes.</title>
        <authorList>
            <person name="Sorokin D.Y."/>
            <person name="Kublanov I.V."/>
            <person name="Roman P."/>
            <person name="Sinninghe Damste J.S."/>
            <person name="Golyshin P.N."/>
            <person name="Rojo D."/>
            <person name="Ciordia S."/>
            <person name="Mena Md.C."/>
            <person name="Ferrer M."/>
            <person name="Messina E."/>
            <person name="Smedile F."/>
            <person name="La Spada G."/>
            <person name="La Cono V."/>
            <person name="Yakimov M.M."/>
        </authorList>
    </citation>
    <scope>NUCLEOTIDE SEQUENCE [LARGE SCALE GENOMIC DNA]</scope>
    <source>
        <strain evidence="5">AArc1</strain>
    </source>
</reference>
<dbReference type="EMBL" id="CP024047">
    <property type="protein sequence ID" value="AXR79138.1"/>
    <property type="molecule type" value="Genomic_DNA"/>
</dbReference>
<evidence type="ECO:0000313" key="4">
    <source>
        <dbReference type="Proteomes" id="UP000258613"/>
    </source>
</evidence>
<feature type="compositionally biased region" description="Basic and acidic residues" evidence="1">
    <location>
        <begin position="62"/>
        <end position="72"/>
    </location>
</feature>
<reference evidence="3" key="3">
    <citation type="journal article" date="2019" name="Int. J. Syst. Evol. Microbiol.">
        <title>Natronolimnobius sulfurireducens sp. nov. and Halalkaliarchaeum desulfuricum gen. nov., sp. nov., the first sulfur-respiring alkaliphilic haloarchaea from hypersaline alkaline lakes.</title>
        <authorList>
            <person name="Sorokin D.Y."/>
            <person name="Yakimov M."/>
            <person name="Messina E."/>
            <person name="Merkel A.Y."/>
            <person name="Bale N.J."/>
            <person name="Sinninghe Damste J.S."/>
        </authorList>
    </citation>
    <scope>NUCLEOTIDE SEQUENCE</scope>
    <source>
        <strain evidence="3">AArc-Mg</strain>
        <strain evidence="2">AArc1</strain>
    </source>
</reference>
<evidence type="ECO:0000256" key="1">
    <source>
        <dbReference type="SAM" id="MobiDB-lite"/>
    </source>
</evidence>
<dbReference type="GeneID" id="58747223"/>
<dbReference type="RefSeq" id="WP_117365130.1">
    <property type="nucleotide sequence ID" value="NZ_CP024047.1"/>
</dbReference>
<feature type="region of interest" description="Disordered" evidence="1">
    <location>
        <begin position="54"/>
        <end position="91"/>
    </location>
</feature>
<dbReference type="KEGG" id="nan:AArc1_2826"/>
<keyword evidence="4" id="KW-1185">Reference proteome</keyword>
<accession>A0A346PN42</accession>